<organism evidence="3 4">
    <name type="scientific">Hypsibius exemplaris</name>
    <name type="common">Freshwater tardigrade</name>
    <dbReference type="NCBI Taxonomy" id="2072580"/>
    <lineage>
        <taxon>Eukaryota</taxon>
        <taxon>Metazoa</taxon>
        <taxon>Ecdysozoa</taxon>
        <taxon>Tardigrada</taxon>
        <taxon>Eutardigrada</taxon>
        <taxon>Parachela</taxon>
        <taxon>Hypsibioidea</taxon>
        <taxon>Hypsibiidae</taxon>
        <taxon>Hypsibius</taxon>
    </lineage>
</organism>
<dbReference type="InterPro" id="IPR036116">
    <property type="entry name" value="FN3_sf"/>
</dbReference>
<dbReference type="SMART" id="SM00060">
    <property type="entry name" value="FN3"/>
    <property type="match status" value="2"/>
</dbReference>
<keyword evidence="1" id="KW-0677">Repeat</keyword>
<dbReference type="InterPro" id="IPR003961">
    <property type="entry name" value="FN3_dom"/>
</dbReference>
<feature type="domain" description="Fibronectin type-III" evidence="2">
    <location>
        <begin position="90"/>
        <end position="202"/>
    </location>
</feature>
<sequence>MPNGNWPIRQRPNYSMRYPILMLYLAGTVWGTSPVQEIFRLQANNPLFDLGGHSTVPVNAHSSVKSLSHIGGDSIVFTSTPLTVHVVLPPPRNLTLLTSGIDPDGKAYVQISWLPPTTNVVSSATDISPTSVDRYRITWHTQVNPKEEFRKTVDGESTSYTIEHLQPNSLFVVELQAFRWVGEKKLRSMKVSLVVRTIIRKATYAISQDNMDKDRHLDGTFLLADHNITVNAVFFQNGLLKANLSWSHIPTKLIGEKSRYPDSYVVRWYPKVCLGAERKEGSPERLLVKPLLTTTNTNNVLVYDLNFNCRYAVAIYQRTNEEGVERLLTERLCGVKHFVTPLCDDVVVLGSALPHCPKLHPRLPGSPQNVSCLFLVQVNEISATCSWEPPPNPEQPIIGYRTMYARKLQEPNGLYGYHPFPVLNRNSFIMKVLEDDEMSFSIANLEQETEYIIHIQAISSTGFGPWTRLEFVTPRLMNSVALSQTRNHSKQELLSSANSLFGNRFSSCHLMFPSVFALIRLL</sequence>
<dbReference type="PANTHER" id="PTHR46708:SF2">
    <property type="entry name" value="FIBRONECTIN TYPE-III DOMAIN-CONTAINING PROTEIN"/>
    <property type="match status" value="1"/>
</dbReference>
<gene>
    <name evidence="3" type="ORF">BV898_02488</name>
</gene>
<comment type="caution">
    <text evidence="3">The sequence shown here is derived from an EMBL/GenBank/DDBJ whole genome shotgun (WGS) entry which is preliminary data.</text>
</comment>
<reference evidence="4" key="1">
    <citation type="submission" date="2017-01" db="EMBL/GenBank/DDBJ databases">
        <title>Comparative genomics of anhydrobiosis in the tardigrade Hypsibius dujardini.</title>
        <authorList>
            <person name="Yoshida Y."/>
            <person name="Koutsovoulos G."/>
            <person name="Laetsch D."/>
            <person name="Stevens L."/>
            <person name="Kumar S."/>
            <person name="Horikawa D."/>
            <person name="Ishino K."/>
            <person name="Komine S."/>
            <person name="Tomita M."/>
            <person name="Blaxter M."/>
            <person name="Arakawa K."/>
        </authorList>
    </citation>
    <scope>NUCLEOTIDE SEQUENCE [LARGE SCALE GENOMIC DNA]</scope>
    <source>
        <strain evidence="4">Z151</strain>
    </source>
</reference>
<accession>A0A1W0X8A5</accession>
<dbReference type="Gene3D" id="2.60.40.10">
    <property type="entry name" value="Immunoglobulins"/>
    <property type="match status" value="2"/>
</dbReference>
<proteinExistence type="predicted"/>
<dbReference type="PANTHER" id="PTHR46708">
    <property type="entry name" value="TENASCIN"/>
    <property type="match status" value="1"/>
</dbReference>
<dbReference type="OrthoDB" id="9985779at2759"/>
<evidence type="ECO:0000256" key="1">
    <source>
        <dbReference type="ARBA" id="ARBA00022737"/>
    </source>
</evidence>
<dbReference type="Pfam" id="PF00041">
    <property type="entry name" value="fn3"/>
    <property type="match status" value="2"/>
</dbReference>
<dbReference type="InterPro" id="IPR050991">
    <property type="entry name" value="ECM_Regulatory_Proteins"/>
</dbReference>
<protein>
    <recommendedName>
        <fullName evidence="2">Fibronectin type-III domain-containing protein</fullName>
    </recommendedName>
</protein>
<dbReference type="InterPro" id="IPR013783">
    <property type="entry name" value="Ig-like_fold"/>
</dbReference>
<dbReference type="EMBL" id="MTYJ01000010">
    <property type="protein sequence ID" value="OQV23755.1"/>
    <property type="molecule type" value="Genomic_DNA"/>
</dbReference>
<evidence type="ECO:0000313" key="3">
    <source>
        <dbReference type="EMBL" id="OQV23755.1"/>
    </source>
</evidence>
<dbReference type="PROSITE" id="PS50853">
    <property type="entry name" value="FN3"/>
    <property type="match status" value="2"/>
</dbReference>
<dbReference type="AlphaFoldDB" id="A0A1W0X8A5"/>
<dbReference type="CDD" id="cd00063">
    <property type="entry name" value="FN3"/>
    <property type="match status" value="2"/>
</dbReference>
<keyword evidence="4" id="KW-1185">Reference proteome</keyword>
<dbReference type="Proteomes" id="UP000192578">
    <property type="component" value="Unassembled WGS sequence"/>
</dbReference>
<evidence type="ECO:0000259" key="2">
    <source>
        <dbReference type="PROSITE" id="PS50853"/>
    </source>
</evidence>
<evidence type="ECO:0000313" key="4">
    <source>
        <dbReference type="Proteomes" id="UP000192578"/>
    </source>
</evidence>
<name>A0A1W0X8A5_HYPEX</name>
<feature type="domain" description="Fibronectin type-III" evidence="2">
    <location>
        <begin position="366"/>
        <end position="479"/>
    </location>
</feature>
<dbReference type="SUPFAM" id="SSF49265">
    <property type="entry name" value="Fibronectin type III"/>
    <property type="match status" value="2"/>
</dbReference>